<organism evidence="2 3">
    <name type="scientific">Terrilactibacillus tamarindi</name>
    <dbReference type="NCBI Taxonomy" id="2599694"/>
    <lineage>
        <taxon>Bacteria</taxon>
        <taxon>Bacillati</taxon>
        <taxon>Bacillota</taxon>
        <taxon>Bacilli</taxon>
        <taxon>Bacillales</taxon>
        <taxon>Bacillaceae</taxon>
        <taxon>Terrilactibacillus</taxon>
    </lineage>
</organism>
<dbReference type="Pfam" id="PF13472">
    <property type="entry name" value="Lipase_GDSL_2"/>
    <property type="match status" value="1"/>
</dbReference>
<sequence length="262" mass="29808">MKKTVVVIVGLICIILATFLVINQQFHLLNKAKALVHVQQKTNKPIQKKTLNIVAIGDSLTQGVGDEKNHGYVGATVEKLNQLKTVRHVNVANFAHKGDKTQDLQLVLKKDHVQDKLKQANCIFMTIGGNDITGVLRTRLLNLKEQDFKNEQVAYVERLNTILKTIRKLNPKAPIFLFGLYNPFEDYFADVNNHFVQILGDWNHETESTLAKYSNTVFIPTYKTFKGKGDKLLFEDHFHPNHEGYGLLSDLLFLKIKEDLSL</sequence>
<proteinExistence type="predicted"/>
<gene>
    <name evidence="2" type="ORF">GMB86_14875</name>
</gene>
<protein>
    <submittedName>
        <fullName evidence="2">GDSL family lipase</fullName>
    </submittedName>
</protein>
<dbReference type="GO" id="GO:0004622">
    <property type="term" value="F:phosphatidylcholine lysophospholipase activity"/>
    <property type="evidence" value="ECO:0007669"/>
    <property type="project" value="TreeGrafter"/>
</dbReference>
<evidence type="ECO:0000313" key="3">
    <source>
        <dbReference type="Proteomes" id="UP000440978"/>
    </source>
</evidence>
<dbReference type="InterPro" id="IPR013830">
    <property type="entry name" value="SGNH_hydro"/>
</dbReference>
<reference evidence="2 3" key="1">
    <citation type="submission" date="2019-11" db="EMBL/GenBank/DDBJ databases">
        <title>Terrilactibacillus tamarindus sp. nov. BCM23-1 isolated from bark of Tamarindus indica.</title>
        <authorList>
            <person name="Kingkaew E."/>
            <person name="Tanasupawat S."/>
        </authorList>
    </citation>
    <scope>NUCLEOTIDE SEQUENCE [LARGE SCALE GENOMIC DNA]</scope>
    <source>
        <strain evidence="2 3">BCM23-1</strain>
    </source>
</reference>
<dbReference type="EMBL" id="WNHB01000035">
    <property type="protein sequence ID" value="MTT33281.1"/>
    <property type="molecule type" value="Genomic_DNA"/>
</dbReference>
<dbReference type="PANTHER" id="PTHR30383">
    <property type="entry name" value="THIOESTERASE 1/PROTEASE 1/LYSOPHOSPHOLIPASE L1"/>
    <property type="match status" value="1"/>
</dbReference>
<evidence type="ECO:0000259" key="1">
    <source>
        <dbReference type="Pfam" id="PF13472"/>
    </source>
</evidence>
<dbReference type="InterPro" id="IPR051532">
    <property type="entry name" value="Ester_Hydrolysis_Enzymes"/>
</dbReference>
<accession>A0A6N8CT90</accession>
<dbReference type="Gene3D" id="3.40.50.1110">
    <property type="entry name" value="SGNH hydrolase"/>
    <property type="match status" value="1"/>
</dbReference>
<dbReference type="SUPFAM" id="SSF52266">
    <property type="entry name" value="SGNH hydrolase"/>
    <property type="match status" value="1"/>
</dbReference>
<keyword evidence="3" id="KW-1185">Reference proteome</keyword>
<dbReference type="InterPro" id="IPR036514">
    <property type="entry name" value="SGNH_hydro_sf"/>
</dbReference>
<evidence type="ECO:0000313" key="2">
    <source>
        <dbReference type="EMBL" id="MTT33281.1"/>
    </source>
</evidence>
<dbReference type="CDD" id="cd04506">
    <property type="entry name" value="SGNH_hydrolase_YpmR_like"/>
    <property type="match status" value="1"/>
</dbReference>
<name>A0A6N8CT90_9BACI</name>
<comment type="caution">
    <text evidence="2">The sequence shown here is derived from an EMBL/GenBank/DDBJ whole genome shotgun (WGS) entry which is preliminary data.</text>
</comment>
<dbReference type="PANTHER" id="PTHR30383:SF27">
    <property type="entry name" value="SPORE GERMINATION LIPASE LIPC"/>
    <property type="match status" value="1"/>
</dbReference>
<dbReference type="AlphaFoldDB" id="A0A6N8CT90"/>
<dbReference type="Proteomes" id="UP000440978">
    <property type="component" value="Unassembled WGS sequence"/>
</dbReference>
<feature type="domain" description="SGNH hydrolase-type esterase" evidence="1">
    <location>
        <begin position="55"/>
        <end position="246"/>
    </location>
</feature>